<comment type="similarity">
    <text evidence="1">Belongs to the CDC123 family.</text>
</comment>
<name>A0AAN9YZL8_9ORTH</name>
<proteinExistence type="inferred from homology"/>
<dbReference type="PANTHER" id="PTHR15323">
    <property type="entry name" value="D123 PROTEIN"/>
    <property type="match status" value="1"/>
</dbReference>
<dbReference type="PANTHER" id="PTHR15323:SF6">
    <property type="entry name" value="CELL DIVISION CYCLE PROTEIN 123 HOMOLOG"/>
    <property type="match status" value="1"/>
</dbReference>
<evidence type="ECO:0008006" key="4">
    <source>
        <dbReference type="Google" id="ProtNLM"/>
    </source>
</evidence>
<dbReference type="Proteomes" id="UP001378592">
    <property type="component" value="Unassembled WGS sequence"/>
</dbReference>
<evidence type="ECO:0000313" key="3">
    <source>
        <dbReference type="Proteomes" id="UP001378592"/>
    </source>
</evidence>
<dbReference type="GO" id="GO:0005737">
    <property type="term" value="C:cytoplasm"/>
    <property type="evidence" value="ECO:0007669"/>
    <property type="project" value="TreeGrafter"/>
</dbReference>
<gene>
    <name evidence="2" type="ORF">R5R35_012985</name>
</gene>
<dbReference type="InterPro" id="IPR009772">
    <property type="entry name" value="CDC123"/>
</dbReference>
<comment type="caution">
    <text evidence="2">The sequence shown here is derived from an EMBL/GenBank/DDBJ whole genome shotgun (WGS) entry which is preliminary data.</text>
</comment>
<organism evidence="2 3">
    <name type="scientific">Gryllus longicercus</name>
    <dbReference type="NCBI Taxonomy" id="2509291"/>
    <lineage>
        <taxon>Eukaryota</taxon>
        <taxon>Metazoa</taxon>
        <taxon>Ecdysozoa</taxon>
        <taxon>Arthropoda</taxon>
        <taxon>Hexapoda</taxon>
        <taxon>Insecta</taxon>
        <taxon>Pterygota</taxon>
        <taxon>Neoptera</taxon>
        <taxon>Polyneoptera</taxon>
        <taxon>Orthoptera</taxon>
        <taxon>Ensifera</taxon>
        <taxon>Gryllidea</taxon>
        <taxon>Grylloidea</taxon>
        <taxon>Gryllidae</taxon>
        <taxon>Gryllinae</taxon>
        <taxon>Gryllus</taxon>
    </lineage>
</organism>
<dbReference type="Pfam" id="PF07065">
    <property type="entry name" value="D123"/>
    <property type="match status" value="1"/>
</dbReference>
<accession>A0AAN9YZL8</accession>
<evidence type="ECO:0000256" key="1">
    <source>
        <dbReference type="ARBA" id="ARBA00011047"/>
    </source>
</evidence>
<dbReference type="AlphaFoldDB" id="A0AAN9YZL8"/>
<sequence length="366" mass="43006">MLERTIKNTANTNIANRKKFCRIFCYGTFSRMVTTDIEDFSYEKWYPIFKDEAIESMIIPIAKDELEYLRVGPLILPKEACRKIYHDSSTERNYSVEWSDEDDDSPETEPPTFPVFSNKLKNALNSLGGEVFVKTNWHAPKDATWITTGRTLKCTSLEDIYLLLKSSDLISKDICHEFKTDNGDNDEKHVVVIKRWMDLHPGSEFRCFVKDHKLIAISQRDCSSYYAHINARKYDIMKDIIKFFHSKVQRKFPVVNYVFDIVRIDNSILVIDFQPFDRRYTESLLFEWEDLIKMRASFEEVDLEASDLGSRNPEFRFIAEDVGLQPKPLHHAGMPYEVTEMCNEMRGMSLMEYLREEITRQESQPE</sequence>
<reference evidence="2 3" key="1">
    <citation type="submission" date="2024-03" db="EMBL/GenBank/DDBJ databases">
        <title>The genome assembly and annotation of the cricket Gryllus longicercus Weissman &amp; Gray.</title>
        <authorList>
            <person name="Szrajer S."/>
            <person name="Gray D."/>
            <person name="Ylla G."/>
        </authorList>
    </citation>
    <scope>NUCLEOTIDE SEQUENCE [LARGE SCALE GENOMIC DNA]</scope>
    <source>
        <strain evidence="2">DAG 2021-001</strain>
        <tissue evidence="2">Whole body minus gut</tissue>
    </source>
</reference>
<evidence type="ECO:0000313" key="2">
    <source>
        <dbReference type="EMBL" id="KAK7789802.1"/>
    </source>
</evidence>
<keyword evidence="3" id="KW-1185">Reference proteome</keyword>
<dbReference type="EMBL" id="JAZDUA010000707">
    <property type="protein sequence ID" value="KAK7789802.1"/>
    <property type="molecule type" value="Genomic_DNA"/>
</dbReference>
<protein>
    <recommendedName>
        <fullName evidence="4">Cell division cycle protein 123 homolog</fullName>
    </recommendedName>
</protein>